<keyword evidence="3" id="KW-1185">Reference proteome</keyword>
<organism evidence="2 3">
    <name type="scientific">Phytophthora megakarya</name>
    <dbReference type="NCBI Taxonomy" id="4795"/>
    <lineage>
        <taxon>Eukaryota</taxon>
        <taxon>Sar</taxon>
        <taxon>Stramenopiles</taxon>
        <taxon>Oomycota</taxon>
        <taxon>Peronosporomycetes</taxon>
        <taxon>Peronosporales</taxon>
        <taxon>Peronosporaceae</taxon>
        <taxon>Phytophthora</taxon>
    </lineage>
</organism>
<proteinExistence type="predicted"/>
<evidence type="ECO:0000256" key="1">
    <source>
        <dbReference type="SAM" id="MobiDB-lite"/>
    </source>
</evidence>
<dbReference type="EMBL" id="NBNE01001518">
    <property type="protein sequence ID" value="OWZ13675.1"/>
    <property type="molecule type" value="Genomic_DNA"/>
</dbReference>
<evidence type="ECO:0000313" key="3">
    <source>
        <dbReference type="Proteomes" id="UP000198211"/>
    </source>
</evidence>
<protein>
    <submittedName>
        <fullName evidence="2">Uncharacterized protein</fullName>
    </submittedName>
</protein>
<dbReference type="Proteomes" id="UP000198211">
    <property type="component" value="Unassembled WGS sequence"/>
</dbReference>
<dbReference type="AlphaFoldDB" id="A0A225W7Y4"/>
<gene>
    <name evidence="2" type="ORF">PHMEG_00012955</name>
</gene>
<reference evidence="3" key="1">
    <citation type="submission" date="2017-03" db="EMBL/GenBank/DDBJ databases">
        <title>Phytopthora megakarya and P. palmivora, two closely related causual agents of cacao black pod achieved similar genome size and gene model numbers by different mechanisms.</title>
        <authorList>
            <person name="Ali S."/>
            <person name="Shao J."/>
            <person name="Larry D.J."/>
            <person name="Kronmiller B."/>
            <person name="Shen D."/>
            <person name="Strem M.D."/>
            <person name="Melnick R.L."/>
            <person name="Guiltinan M.J."/>
            <person name="Tyler B.M."/>
            <person name="Meinhardt L.W."/>
            <person name="Bailey B.A."/>
        </authorList>
    </citation>
    <scope>NUCLEOTIDE SEQUENCE [LARGE SCALE GENOMIC DNA]</scope>
    <source>
        <strain evidence="3">zdho120</strain>
    </source>
</reference>
<feature type="region of interest" description="Disordered" evidence="1">
    <location>
        <begin position="87"/>
        <end position="106"/>
    </location>
</feature>
<accession>A0A225W7Y4</accession>
<name>A0A225W7Y4_9STRA</name>
<evidence type="ECO:0000313" key="2">
    <source>
        <dbReference type="EMBL" id="OWZ13675.1"/>
    </source>
</evidence>
<sequence>MHKCHRRAENYTSTSEKLQSNLLAASSSKQYFNGQRCGNGYQKHPKNIPTYSLLLVHTASDTGRASLKLEILPPPVSLQPGHQLVISGMRRSDPPCKPKFPITTDI</sequence>
<comment type="caution">
    <text evidence="2">The sequence shown here is derived from an EMBL/GenBank/DDBJ whole genome shotgun (WGS) entry which is preliminary data.</text>
</comment>